<dbReference type="EMBL" id="VIKR01000002">
    <property type="protein sequence ID" value="TQV75429.1"/>
    <property type="molecule type" value="Genomic_DNA"/>
</dbReference>
<protein>
    <submittedName>
        <fullName evidence="1">Uncharacterized protein</fullName>
    </submittedName>
</protein>
<sequence length="73" mass="8134">MASKQKHKPLSKRASKLFVEMVFGVVGLLGIMIAQAVEPEAKNTLYQLKHHGEVMSVDVSNVAPQIDWLDILF</sequence>
<evidence type="ECO:0000313" key="2">
    <source>
        <dbReference type="Proteomes" id="UP000317839"/>
    </source>
</evidence>
<reference evidence="1 2" key="1">
    <citation type="submission" date="2019-06" db="EMBL/GenBank/DDBJ databases">
        <title>Draft genome of Aliikangiella marina GYP-15.</title>
        <authorList>
            <person name="Wang G."/>
        </authorList>
    </citation>
    <scope>NUCLEOTIDE SEQUENCE [LARGE SCALE GENOMIC DNA]</scope>
    <source>
        <strain evidence="1 2">GYP-15</strain>
    </source>
</reference>
<gene>
    <name evidence="1" type="ORF">FLL45_10935</name>
</gene>
<dbReference type="OrthoDB" id="9966943at2"/>
<comment type="caution">
    <text evidence="1">The sequence shown here is derived from an EMBL/GenBank/DDBJ whole genome shotgun (WGS) entry which is preliminary data.</text>
</comment>
<organism evidence="1 2">
    <name type="scientific">Aliikangiella marina</name>
    <dbReference type="NCBI Taxonomy" id="1712262"/>
    <lineage>
        <taxon>Bacteria</taxon>
        <taxon>Pseudomonadati</taxon>
        <taxon>Pseudomonadota</taxon>
        <taxon>Gammaproteobacteria</taxon>
        <taxon>Oceanospirillales</taxon>
        <taxon>Pleioneaceae</taxon>
        <taxon>Aliikangiella</taxon>
    </lineage>
</organism>
<name>A0A545TDY0_9GAMM</name>
<evidence type="ECO:0000313" key="1">
    <source>
        <dbReference type="EMBL" id="TQV75429.1"/>
    </source>
</evidence>
<proteinExistence type="predicted"/>
<dbReference type="AlphaFoldDB" id="A0A545TDY0"/>
<keyword evidence="2" id="KW-1185">Reference proteome</keyword>
<dbReference type="Proteomes" id="UP000317839">
    <property type="component" value="Unassembled WGS sequence"/>
</dbReference>
<dbReference type="RefSeq" id="WP_142942043.1">
    <property type="nucleotide sequence ID" value="NZ_VIKR01000002.1"/>
</dbReference>
<accession>A0A545TDY0</accession>